<accession>K7E619</accession>
<dbReference type="PANTHER" id="PTHR21738:SF0">
    <property type="entry name" value="RIBOSOMAL RNA PROCESSING PROTEIN 36 HOMOLOG"/>
    <property type="match status" value="1"/>
</dbReference>
<organism evidence="8 9">
    <name type="scientific">Monodelphis domestica</name>
    <name type="common">Gray short-tailed opossum</name>
    <dbReference type="NCBI Taxonomy" id="13616"/>
    <lineage>
        <taxon>Eukaryota</taxon>
        <taxon>Metazoa</taxon>
        <taxon>Chordata</taxon>
        <taxon>Craniata</taxon>
        <taxon>Vertebrata</taxon>
        <taxon>Euteleostomi</taxon>
        <taxon>Mammalia</taxon>
        <taxon>Metatheria</taxon>
        <taxon>Didelphimorphia</taxon>
        <taxon>Didelphidae</taxon>
        <taxon>Monodelphis</taxon>
    </lineage>
</organism>
<feature type="region of interest" description="Disordered" evidence="7">
    <location>
        <begin position="137"/>
        <end position="172"/>
    </location>
</feature>
<dbReference type="Proteomes" id="UP000002280">
    <property type="component" value="Chromosome 2"/>
</dbReference>
<evidence type="ECO:0000313" key="9">
    <source>
        <dbReference type="Proteomes" id="UP000002280"/>
    </source>
</evidence>
<reference evidence="8" key="2">
    <citation type="submission" date="2025-08" db="UniProtKB">
        <authorList>
            <consortium name="Ensembl"/>
        </authorList>
    </citation>
    <scope>IDENTIFICATION</scope>
</reference>
<comment type="function">
    <text evidence="6">Component of the 90S pre-ribosome involved in the maturation of rRNAs. Required for early cleavages of the pre-RNAs in the 40S ribosomal subunit maturation pathway.</text>
</comment>
<dbReference type="InterPro" id="IPR009292">
    <property type="entry name" value="RRP36"/>
</dbReference>
<dbReference type="PANTHER" id="PTHR21738">
    <property type="entry name" value="RIBOSOMAL RNA PROCESSING PROTEIN 36 HOMOLOG"/>
    <property type="match status" value="1"/>
</dbReference>
<feature type="compositionally biased region" description="Basic and acidic residues" evidence="7">
    <location>
        <begin position="140"/>
        <end position="172"/>
    </location>
</feature>
<protein>
    <recommendedName>
        <fullName evidence="6">rRNA biogenesis protein RRP36</fullName>
    </recommendedName>
</protein>
<dbReference type="Pfam" id="PF06102">
    <property type="entry name" value="RRP36"/>
    <property type="match status" value="1"/>
</dbReference>
<comment type="subunit">
    <text evidence="6">Associates with 90S and pre-40S pre-ribosomal particles.</text>
</comment>
<evidence type="ECO:0000256" key="3">
    <source>
        <dbReference type="ARBA" id="ARBA00022517"/>
    </source>
</evidence>
<keyword evidence="9" id="KW-1185">Reference proteome</keyword>
<dbReference type="Ensembl" id="ENSMODT00000044330.2">
    <property type="protein sequence ID" value="ENSMODP00000041221.2"/>
    <property type="gene ID" value="ENSMODG00000029304.2"/>
</dbReference>
<evidence type="ECO:0000256" key="7">
    <source>
        <dbReference type="SAM" id="MobiDB-lite"/>
    </source>
</evidence>
<reference evidence="8 9" key="1">
    <citation type="journal article" date="2007" name="Nature">
        <title>Genome of the marsupial Monodelphis domestica reveals innovation in non-coding sequences.</title>
        <authorList>
            <person name="Mikkelsen T.S."/>
            <person name="Wakefield M.J."/>
            <person name="Aken B."/>
            <person name="Amemiya C.T."/>
            <person name="Chang J.L."/>
            <person name="Duke S."/>
            <person name="Garber M."/>
            <person name="Gentles A.J."/>
            <person name="Goodstadt L."/>
            <person name="Heger A."/>
            <person name="Jurka J."/>
            <person name="Kamal M."/>
            <person name="Mauceli E."/>
            <person name="Searle S.M."/>
            <person name="Sharpe T."/>
            <person name="Baker M.L."/>
            <person name="Batzer M.A."/>
            <person name="Benos P.V."/>
            <person name="Belov K."/>
            <person name="Clamp M."/>
            <person name="Cook A."/>
            <person name="Cuff J."/>
            <person name="Das R."/>
            <person name="Davidow L."/>
            <person name="Deakin J.E."/>
            <person name="Fazzari M.J."/>
            <person name="Glass J.L."/>
            <person name="Grabherr M."/>
            <person name="Greally J.M."/>
            <person name="Gu W."/>
            <person name="Hore T.A."/>
            <person name="Huttley G.A."/>
            <person name="Kleber M."/>
            <person name="Jirtle R.L."/>
            <person name="Koina E."/>
            <person name="Lee J.T."/>
            <person name="Mahony S."/>
            <person name="Marra M.A."/>
            <person name="Miller R.D."/>
            <person name="Nicholls R.D."/>
            <person name="Oda M."/>
            <person name="Papenfuss A.T."/>
            <person name="Parra Z.E."/>
            <person name="Pollock D.D."/>
            <person name="Ray D.A."/>
            <person name="Schein J.E."/>
            <person name="Speed T.P."/>
            <person name="Thompson K."/>
            <person name="VandeBerg J.L."/>
            <person name="Wade C.M."/>
            <person name="Walker J.A."/>
            <person name="Waters P.D."/>
            <person name="Webber C."/>
            <person name="Weidman J.R."/>
            <person name="Xie X."/>
            <person name="Zody M.C."/>
            <person name="Baldwin J."/>
            <person name="Abdouelleil A."/>
            <person name="Abdulkadir J."/>
            <person name="Abebe A."/>
            <person name="Abera B."/>
            <person name="Abreu J."/>
            <person name="Acer S.C."/>
            <person name="Aftuck L."/>
            <person name="Alexander A."/>
            <person name="An P."/>
            <person name="Anderson E."/>
            <person name="Anderson S."/>
            <person name="Arachi H."/>
            <person name="Azer M."/>
            <person name="Bachantsang P."/>
            <person name="Barry A."/>
            <person name="Bayul T."/>
            <person name="Berlin A."/>
            <person name="Bessette D."/>
            <person name="Bloom T."/>
            <person name="Bloom T."/>
            <person name="Boguslavskiy L."/>
            <person name="Bonnet C."/>
            <person name="Boukhgalter B."/>
            <person name="Bourzgui I."/>
            <person name="Brown A."/>
            <person name="Cahill P."/>
            <person name="Channer S."/>
            <person name="Cheshatsang Y."/>
            <person name="Chuda L."/>
            <person name="Citroen M."/>
            <person name="Collymore A."/>
            <person name="Cooke P."/>
            <person name="Costello M."/>
            <person name="D'Aco K."/>
            <person name="Daza R."/>
            <person name="De Haan G."/>
            <person name="DeGray S."/>
            <person name="DeMaso C."/>
            <person name="Dhargay N."/>
            <person name="Dooley K."/>
            <person name="Dooley E."/>
            <person name="Doricent M."/>
            <person name="Dorje P."/>
            <person name="Dorjee K."/>
            <person name="Dupes A."/>
            <person name="Elong R."/>
            <person name="Falk J."/>
            <person name="Farina A."/>
            <person name="Faro S."/>
            <person name="Ferguson D."/>
            <person name="Fisher S."/>
            <person name="Foley C.D."/>
            <person name="Franke A."/>
            <person name="Friedrich D."/>
            <person name="Gadbois L."/>
            <person name="Gearin G."/>
            <person name="Gearin C.R."/>
            <person name="Giannoukos G."/>
            <person name="Goode T."/>
            <person name="Graham J."/>
            <person name="Grandbois E."/>
            <person name="Grewal S."/>
            <person name="Gyaltsen K."/>
            <person name="Hafez N."/>
            <person name="Hagos B."/>
            <person name="Hall J."/>
            <person name="Henson C."/>
            <person name="Hollinger A."/>
            <person name="Honan T."/>
            <person name="Huard M.D."/>
            <person name="Hughes L."/>
            <person name="Hurhula B."/>
            <person name="Husby M.E."/>
            <person name="Kamat A."/>
            <person name="Kanga B."/>
            <person name="Kashin S."/>
            <person name="Khazanovich D."/>
            <person name="Kisner P."/>
            <person name="Lance K."/>
            <person name="Lara M."/>
            <person name="Lee W."/>
            <person name="Lennon N."/>
            <person name="Letendre F."/>
            <person name="LeVine R."/>
            <person name="Lipovsky A."/>
            <person name="Liu X."/>
            <person name="Liu J."/>
            <person name="Liu S."/>
            <person name="Lokyitsang T."/>
            <person name="Lokyitsang Y."/>
            <person name="Lubonja R."/>
            <person name="Lui A."/>
            <person name="MacDonald P."/>
            <person name="Magnisalis V."/>
            <person name="Maru K."/>
            <person name="Matthews C."/>
            <person name="McCusker W."/>
            <person name="McDonough S."/>
            <person name="Mehta T."/>
            <person name="Meldrim J."/>
            <person name="Meneus L."/>
            <person name="Mihai O."/>
            <person name="Mihalev A."/>
            <person name="Mihova T."/>
            <person name="Mittelman R."/>
            <person name="Mlenga V."/>
            <person name="Montmayeur A."/>
            <person name="Mulrain L."/>
            <person name="Navidi A."/>
            <person name="Naylor J."/>
            <person name="Negash T."/>
            <person name="Nguyen T."/>
            <person name="Nguyen N."/>
            <person name="Nicol R."/>
            <person name="Norbu C."/>
            <person name="Norbu N."/>
            <person name="Novod N."/>
            <person name="O'Neill B."/>
            <person name="Osman S."/>
            <person name="Markiewicz E."/>
            <person name="Oyono O.L."/>
            <person name="Patti C."/>
            <person name="Phunkhang P."/>
            <person name="Pierre F."/>
            <person name="Priest M."/>
            <person name="Raghuraman S."/>
            <person name="Rege F."/>
            <person name="Reyes R."/>
            <person name="Rise C."/>
            <person name="Rogov P."/>
            <person name="Ross K."/>
            <person name="Ryan E."/>
            <person name="Settipalli S."/>
            <person name="Shea T."/>
            <person name="Sherpa N."/>
            <person name="Shi L."/>
            <person name="Shih D."/>
            <person name="Sparrow T."/>
            <person name="Spaulding J."/>
            <person name="Stalker J."/>
            <person name="Stange-Thomann N."/>
            <person name="Stavropoulos S."/>
            <person name="Stone C."/>
            <person name="Strader C."/>
            <person name="Tesfaye S."/>
            <person name="Thomson T."/>
            <person name="Thoulutsang Y."/>
            <person name="Thoulutsang D."/>
            <person name="Topham K."/>
            <person name="Topping I."/>
            <person name="Tsamla T."/>
            <person name="Vassiliev H."/>
            <person name="Vo A."/>
            <person name="Wangchuk T."/>
            <person name="Wangdi T."/>
            <person name="Weiand M."/>
            <person name="Wilkinson J."/>
            <person name="Wilson A."/>
            <person name="Yadav S."/>
            <person name="Young G."/>
            <person name="Yu Q."/>
            <person name="Zembek L."/>
            <person name="Zhong D."/>
            <person name="Zimmer A."/>
            <person name="Zwirko Z."/>
            <person name="Jaffe D.B."/>
            <person name="Alvarez P."/>
            <person name="Brockman W."/>
            <person name="Butler J."/>
            <person name="Chin C."/>
            <person name="Gnerre S."/>
            <person name="MacCallum I."/>
            <person name="Graves J.A."/>
            <person name="Ponting C.P."/>
            <person name="Breen M."/>
            <person name="Samollow P.B."/>
            <person name="Lander E.S."/>
            <person name="Lindblad-Toh K."/>
        </authorList>
    </citation>
    <scope>NUCLEOTIDE SEQUENCE [LARGE SCALE GENOMIC DNA]</scope>
</reference>
<reference evidence="8" key="3">
    <citation type="submission" date="2025-09" db="UniProtKB">
        <authorList>
            <consortium name="Ensembl"/>
        </authorList>
    </citation>
    <scope>IDENTIFICATION</scope>
</reference>
<evidence type="ECO:0000256" key="6">
    <source>
        <dbReference type="RuleBase" id="RU368027"/>
    </source>
</evidence>
<feature type="compositionally biased region" description="Basic residues" evidence="7">
    <location>
        <begin position="1"/>
        <end position="12"/>
    </location>
</feature>
<dbReference type="AlphaFoldDB" id="K7E619"/>
<dbReference type="OMA" id="IIDEAMP"/>
<comment type="subcellular location">
    <subcellularLocation>
        <location evidence="1 6">Nucleus</location>
        <location evidence="1 6">Nucleolus</location>
    </subcellularLocation>
</comment>
<dbReference type="STRING" id="13616.ENSMODP00000041221"/>
<keyword evidence="6" id="KW-0687">Ribonucleoprotein</keyword>
<dbReference type="FunCoup" id="K7E619">
    <property type="interactions" value="1886"/>
</dbReference>
<keyword evidence="5 6" id="KW-0539">Nucleus</keyword>
<proteinExistence type="inferred from homology"/>
<feature type="region of interest" description="Disordered" evidence="7">
    <location>
        <begin position="46"/>
        <end position="82"/>
    </location>
</feature>
<name>K7E619_MONDO</name>
<sequence>MAKKGNLRRPRHREPDGNEAETDLAAMTFEELLELQNRVGTKMYRQLMAGPSAEDQPRRAAPTRAQGAAEKQRPLEMSSKTRVPFLRQVVPVRKKVARDPRFDDLSGEYNPEVFEKTYRFLNEYRAKEKELVAKRLKKSKLGEEQEKLKQLLHRMDQQEAAQHEQQRQQEQR</sequence>
<dbReference type="InParanoid" id="K7E619"/>
<dbReference type="eggNOG" id="KOG3190">
    <property type="taxonomic scope" value="Eukaryota"/>
</dbReference>
<evidence type="ECO:0000256" key="5">
    <source>
        <dbReference type="ARBA" id="ARBA00023242"/>
    </source>
</evidence>
<comment type="similarity">
    <text evidence="2 6">Belongs to the RRP36 family.</text>
</comment>
<dbReference type="Bgee" id="ENSMODG00000029304">
    <property type="expression patterns" value="Expressed in skeleton of lower jaw and 22 other cell types or tissues"/>
</dbReference>
<keyword evidence="4 6" id="KW-0698">rRNA processing</keyword>
<evidence type="ECO:0000256" key="2">
    <source>
        <dbReference type="ARBA" id="ARBA00009418"/>
    </source>
</evidence>
<feature type="region of interest" description="Disordered" evidence="7">
    <location>
        <begin position="1"/>
        <end position="25"/>
    </location>
</feature>
<dbReference type="GO" id="GO:1990904">
    <property type="term" value="C:ribonucleoprotein complex"/>
    <property type="evidence" value="ECO:0007669"/>
    <property type="project" value="UniProtKB-KW"/>
</dbReference>
<evidence type="ECO:0000313" key="8">
    <source>
        <dbReference type="Ensembl" id="ENSMODP00000041221.2"/>
    </source>
</evidence>
<keyword evidence="3 6" id="KW-0690">Ribosome biogenesis</keyword>
<dbReference type="GeneTree" id="ENSGT00530000064271"/>
<evidence type="ECO:0000256" key="4">
    <source>
        <dbReference type="ARBA" id="ARBA00022552"/>
    </source>
</evidence>
<dbReference type="GO" id="GO:0005730">
    <property type="term" value="C:nucleolus"/>
    <property type="evidence" value="ECO:0007669"/>
    <property type="project" value="UniProtKB-SubCell"/>
</dbReference>
<evidence type="ECO:0000256" key="1">
    <source>
        <dbReference type="ARBA" id="ARBA00004604"/>
    </source>
</evidence>
<dbReference type="GO" id="GO:0006364">
    <property type="term" value="P:rRNA processing"/>
    <property type="evidence" value="ECO:0007669"/>
    <property type="project" value="UniProtKB-UniRule"/>
</dbReference>